<protein>
    <submittedName>
        <fullName evidence="1">Uncharacterized protein</fullName>
    </submittedName>
</protein>
<reference evidence="1" key="1">
    <citation type="submission" date="2018-05" db="EMBL/GenBank/DDBJ databases">
        <title>Draft genome of Mucuna pruriens seed.</title>
        <authorList>
            <person name="Nnadi N.E."/>
            <person name="Vos R."/>
            <person name="Hasami M.H."/>
            <person name="Devisetty U.K."/>
            <person name="Aguiy J.C."/>
        </authorList>
    </citation>
    <scope>NUCLEOTIDE SEQUENCE [LARGE SCALE GENOMIC DNA]</scope>
    <source>
        <strain evidence="1">JCA_2017</strain>
    </source>
</reference>
<organism evidence="1 2">
    <name type="scientific">Mucuna pruriens</name>
    <name type="common">Velvet bean</name>
    <name type="synonym">Dolichos pruriens</name>
    <dbReference type="NCBI Taxonomy" id="157652"/>
    <lineage>
        <taxon>Eukaryota</taxon>
        <taxon>Viridiplantae</taxon>
        <taxon>Streptophyta</taxon>
        <taxon>Embryophyta</taxon>
        <taxon>Tracheophyta</taxon>
        <taxon>Spermatophyta</taxon>
        <taxon>Magnoliopsida</taxon>
        <taxon>eudicotyledons</taxon>
        <taxon>Gunneridae</taxon>
        <taxon>Pentapetalae</taxon>
        <taxon>rosids</taxon>
        <taxon>fabids</taxon>
        <taxon>Fabales</taxon>
        <taxon>Fabaceae</taxon>
        <taxon>Papilionoideae</taxon>
        <taxon>50 kb inversion clade</taxon>
        <taxon>NPAAA clade</taxon>
        <taxon>indigoferoid/millettioid clade</taxon>
        <taxon>Phaseoleae</taxon>
        <taxon>Mucuna</taxon>
    </lineage>
</organism>
<feature type="non-terminal residue" evidence="1">
    <location>
        <position position="1"/>
    </location>
</feature>
<dbReference type="EMBL" id="QJKJ01008485">
    <property type="protein sequence ID" value="RDX79614.1"/>
    <property type="molecule type" value="Genomic_DNA"/>
</dbReference>
<proteinExistence type="predicted"/>
<keyword evidence="2" id="KW-1185">Reference proteome</keyword>
<evidence type="ECO:0000313" key="1">
    <source>
        <dbReference type="EMBL" id="RDX79614.1"/>
    </source>
</evidence>
<dbReference type="AlphaFoldDB" id="A0A371FMS0"/>
<name>A0A371FMS0_MUCPR</name>
<evidence type="ECO:0000313" key="2">
    <source>
        <dbReference type="Proteomes" id="UP000257109"/>
    </source>
</evidence>
<dbReference type="Proteomes" id="UP000257109">
    <property type="component" value="Unassembled WGS sequence"/>
</dbReference>
<accession>A0A371FMS0</accession>
<gene>
    <name evidence="1" type="ORF">CR513_39950</name>
</gene>
<sequence length="129" mass="13396">MVKDSGGLLWPWSLTMACTSATTGPSSQIKSPNFDLNELDLAVLLDARFDDAAAAAIWAGIEGNSRPLSCAPPSLALASGSSVSPVSKLTATDPLILLNESPPSGVTNLHFLTFTFTKLGHPFAKASIP</sequence>
<comment type="caution">
    <text evidence="1">The sequence shown here is derived from an EMBL/GenBank/DDBJ whole genome shotgun (WGS) entry which is preliminary data.</text>
</comment>
<dbReference type="PROSITE" id="PS51257">
    <property type="entry name" value="PROKAR_LIPOPROTEIN"/>
    <property type="match status" value="1"/>
</dbReference>